<dbReference type="EMBL" id="OKRB01000161">
    <property type="protein sequence ID" value="SPE32447.1"/>
    <property type="molecule type" value="Genomic_DNA"/>
</dbReference>
<protein>
    <submittedName>
        <fullName evidence="2">Uncharacterized protein</fullName>
    </submittedName>
</protein>
<evidence type="ECO:0000313" key="3">
    <source>
        <dbReference type="Proteomes" id="UP000239735"/>
    </source>
</evidence>
<accession>A0A2N9MAD6</accession>
<dbReference type="AlphaFoldDB" id="A0A2N9MAD6"/>
<evidence type="ECO:0000256" key="1">
    <source>
        <dbReference type="SAM" id="Phobius"/>
    </source>
</evidence>
<proteinExistence type="predicted"/>
<gene>
    <name evidence="2" type="ORF">SBA5_980017</name>
</gene>
<dbReference type="Proteomes" id="UP000239735">
    <property type="component" value="Unassembled WGS sequence"/>
</dbReference>
<name>A0A2N9MAD6_9BACT</name>
<sequence>MKIVLSIASIMLVALGAVLLFERPAYAYADPGSGLLAIQAAGSALVAAGWYLRHKIYLLFHRGELKSRHEDLPSAQIGEDSSNT</sequence>
<keyword evidence="1" id="KW-1133">Transmembrane helix</keyword>
<feature type="transmembrane region" description="Helical" evidence="1">
    <location>
        <begin position="36"/>
        <end position="52"/>
    </location>
</feature>
<dbReference type="OrthoDB" id="122909at2"/>
<reference evidence="3" key="1">
    <citation type="submission" date="2018-02" db="EMBL/GenBank/DDBJ databases">
        <authorList>
            <person name="Hausmann B."/>
        </authorList>
    </citation>
    <scope>NUCLEOTIDE SEQUENCE [LARGE SCALE GENOMIC DNA]</scope>
    <source>
        <strain evidence="3">Peat soil MAG SbA5</strain>
    </source>
</reference>
<keyword evidence="1" id="KW-0812">Transmembrane</keyword>
<keyword evidence="1" id="KW-0472">Membrane</keyword>
<organism evidence="2 3">
    <name type="scientific">Candidatus Sulfuritelmatomonas gaucii</name>
    <dbReference type="NCBI Taxonomy" id="2043161"/>
    <lineage>
        <taxon>Bacteria</taxon>
        <taxon>Pseudomonadati</taxon>
        <taxon>Acidobacteriota</taxon>
        <taxon>Terriglobia</taxon>
        <taxon>Terriglobales</taxon>
        <taxon>Acidobacteriaceae</taxon>
        <taxon>Candidatus Sulfuritelmatomonas</taxon>
    </lineage>
</organism>
<evidence type="ECO:0000313" key="2">
    <source>
        <dbReference type="EMBL" id="SPE32447.1"/>
    </source>
</evidence>